<keyword evidence="3" id="KW-1185">Reference proteome</keyword>
<name>A0A8T0VC56_PANVG</name>
<protein>
    <submittedName>
        <fullName evidence="2">Uncharacterized protein</fullName>
    </submittedName>
</protein>
<evidence type="ECO:0000256" key="1">
    <source>
        <dbReference type="SAM" id="MobiDB-lite"/>
    </source>
</evidence>
<dbReference type="OrthoDB" id="10632877at2759"/>
<accession>A0A8T0VC56</accession>
<organism evidence="2 3">
    <name type="scientific">Panicum virgatum</name>
    <name type="common">Blackwell switchgrass</name>
    <dbReference type="NCBI Taxonomy" id="38727"/>
    <lineage>
        <taxon>Eukaryota</taxon>
        <taxon>Viridiplantae</taxon>
        <taxon>Streptophyta</taxon>
        <taxon>Embryophyta</taxon>
        <taxon>Tracheophyta</taxon>
        <taxon>Spermatophyta</taxon>
        <taxon>Magnoliopsida</taxon>
        <taxon>Liliopsida</taxon>
        <taxon>Poales</taxon>
        <taxon>Poaceae</taxon>
        <taxon>PACMAD clade</taxon>
        <taxon>Panicoideae</taxon>
        <taxon>Panicodae</taxon>
        <taxon>Paniceae</taxon>
        <taxon>Panicinae</taxon>
        <taxon>Panicum</taxon>
        <taxon>Panicum sect. Hiantes</taxon>
    </lineage>
</organism>
<dbReference type="Proteomes" id="UP000823388">
    <property type="component" value="Chromosome 2N"/>
</dbReference>
<comment type="caution">
    <text evidence="2">The sequence shown here is derived from an EMBL/GenBank/DDBJ whole genome shotgun (WGS) entry which is preliminary data.</text>
</comment>
<proteinExistence type="predicted"/>
<gene>
    <name evidence="2" type="ORF">PVAP13_2NG128906</name>
</gene>
<sequence length="233" mass="25458">MLPAAPPFTHPTYPTPAEPHPPSPVPVVAGYLMAPTRWSSASSSQGQGTDTTSTSTIRRWMAVDDGVTTTSDLVGFPPSRSSFTATGWHGESAPQPTGVGSEVVPEASSTRRSDLMRPKGSNQARAAWDVCRCMEEEVYRHNPVEIAPVHAIQPQRQPRPPAAIVTNTLPEQGYSSHVPTEPAVSTRFDYQATPYITKSTTTTKMEGGRATWRWRPFMCSGCYVSYSYFFSMS</sequence>
<dbReference type="EMBL" id="CM029040">
    <property type="protein sequence ID" value="KAG2632800.1"/>
    <property type="molecule type" value="Genomic_DNA"/>
</dbReference>
<evidence type="ECO:0000313" key="2">
    <source>
        <dbReference type="EMBL" id="KAG2632800.1"/>
    </source>
</evidence>
<evidence type="ECO:0000313" key="3">
    <source>
        <dbReference type="Proteomes" id="UP000823388"/>
    </source>
</evidence>
<reference evidence="2" key="1">
    <citation type="submission" date="2020-05" db="EMBL/GenBank/DDBJ databases">
        <title>WGS assembly of Panicum virgatum.</title>
        <authorList>
            <person name="Lovell J.T."/>
            <person name="Jenkins J."/>
            <person name="Shu S."/>
            <person name="Juenger T.E."/>
            <person name="Schmutz J."/>
        </authorList>
    </citation>
    <scope>NUCLEOTIDE SEQUENCE</scope>
    <source>
        <strain evidence="2">AP13</strain>
    </source>
</reference>
<feature type="region of interest" description="Disordered" evidence="1">
    <location>
        <begin position="1"/>
        <end position="21"/>
    </location>
</feature>
<dbReference type="AlphaFoldDB" id="A0A8T0VC56"/>